<sequence>GEQEQNSNQCIADSDCSGIEGGICQNGGCSCPPDHTLVNDGSNSTCAPILPKVKCTSQVNCTALDGNSICKIRKGVCKCKRGFFVSNDGSKCVSGRIGMRCRRDKDCLDSVRDSECRDNSGEECRLKVVESGPCSRDENCTSKVPKSFCNGNDTIGSTCRCKRGYKEDSESFQCVLNGIGDTCINDSDCQIGLNDSSCEHMKNVGAFCQCKLGFVEKPSSDHAHKGGSGNPRLVCQRRRIEDECVLNNDCDAAIEFSTCKNKVCICMDGYASANNRTYCLKILLQERCQNDRDCSAIEGNAFCEGQICKCPLGYKSHASNAKCVLKVLGDPCQNDTECEAIRDGVCKEGECQCNLDFLSESDTVCRRRLVGEGCSRREHCGEGAHCAHEVCRCKLGDMTHIRTPHKCEPMKLDNVCTSDNQCDAAVNNSECTNEQRCGCKRGYKEWESRCTKLKINFNCNTSTSKLDDECRAAVNNSACTATVGEGIRWTCKCDARLFCF</sequence>
<gene>
    <name evidence="2" type="ORF">EGW08_005322</name>
</gene>
<feature type="domain" description="EGF-like" evidence="1">
    <location>
        <begin position="322"/>
        <end position="366"/>
    </location>
</feature>
<dbReference type="InterPro" id="IPR000742">
    <property type="entry name" value="EGF"/>
</dbReference>
<comment type="caution">
    <text evidence="2">The sequence shown here is derived from an EMBL/GenBank/DDBJ whole genome shotgun (WGS) entry which is preliminary data.</text>
</comment>
<evidence type="ECO:0000313" key="3">
    <source>
        <dbReference type="Proteomes" id="UP000271974"/>
    </source>
</evidence>
<accession>A0A3S0ZZK2</accession>
<evidence type="ECO:0000313" key="2">
    <source>
        <dbReference type="EMBL" id="RUS86917.1"/>
    </source>
</evidence>
<feature type="domain" description="EGF-like" evidence="1">
    <location>
        <begin position="243"/>
        <end position="280"/>
    </location>
</feature>
<dbReference type="EMBL" id="RQTK01000124">
    <property type="protein sequence ID" value="RUS86917.1"/>
    <property type="molecule type" value="Genomic_DNA"/>
</dbReference>
<dbReference type="PANTHER" id="PTHR39069">
    <property type="entry name" value="ECDYSONE-INDUCIBLE GENE E1, ISOFORM A"/>
    <property type="match status" value="1"/>
</dbReference>
<proteinExistence type="predicted"/>
<keyword evidence="3" id="KW-1185">Reference proteome</keyword>
<dbReference type="OrthoDB" id="6136115at2759"/>
<feature type="domain" description="EGF-like" evidence="1">
    <location>
        <begin position="415"/>
        <end position="451"/>
    </location>
</feature>
<dbReference type="SMART" id="SM00181">
    <property type="entry name" value="EGF"/>
    <property type="match status" value="7"/>
</dbReference>
<name>A0A3S0ZZK2_ELYCH</name>
<feature type="domain" description="EGF-like" evidence="1">
    <location>
        <begin position="54"/>
        <end position="93"/>
    </location>
</feature>
<evidence type="ECO:0000259" key="1">
    <source>
        <dbReference type="SMART" id="SM00181"/>
    </source>
</evidence>
<reference evidence="2 3" key="1">
    <citation type="submission" date="2019-01" db="EMBL/GenBank/DDBJ databases">
        <title>A draft genome assembly of the solar-powered sea slug Elysia chlorotica.</title>
        <authorList>
            <person name="Cai H."/>
            <person name="Li Q."/>
            <person name="Fang X."/>
            <person name="Li J."/>
            <person name="Curtis N.E."/>
            <person name="Altenburger A."/>
            <person name="Shibata T."/>
            <person name="Feng M."/>
            <person name="Maeda T."/>
            <person name="Schwartz J.A."/>
            <person name="Shigenobu S."/>
            <person name="Lundholm N."/>
            <person name="Nishiyama T."/>
            <person name="Yang H."/>
            <person name="Hasebe M."/>
            <person name="Li S."/>
            <person name="Pierce S.K."/>
            <person name="Wang J."/>
        </authorList>
    </citation>
    <scope>NUCLEOTIDE SEQUENCE [LARGE SCALE GENOMIC DNA]</scope>
    <source>
        <strain evidence="2">EC2010</strain>
        <tissue evidence="2">Whole organism of an adult</tissue>
    </source>
</reference>
<protein>
    <recommendedName>
        <fullName evidence="1">EGF-like domain-containing protein</fullName>
    </recommendedName>
</protein>
<feature type="domain" description="EGF-like" evidence="1">
    <location>
        <begin position="123"/>
        <end position="175"/>
    </location>
</feature>
<dbReference type="PANTHER" id="PTHR39069:SF8">
    <property type="entry name" value="FI17111P1"/>
    <property type="match status" value="1"/>
</dbReference>
<organism evidence="2 3">
    <name type="scientific">Elysia chlorotica</name>
    <name type="common">Eastern emerald elysia</name>
    <name type="synonym">Sea slug</name>
    <dbReference type="NCBI Taxonomy" id="188477"/>
    <lineage>
        <taxon>Eukaryota</taxon>
        <taxon>Metazoa</taxon>
        <taxon>Spiralia</taxon>
        <taxon>Lophotrochozoa</taxon>
        <taxon>Mollusca</taxon>
        <taxon>Gastropoda</taxon>
        <taxon>Heterobranchia</taxon>
        <taxon>Euthyneura</taxon>
        <taxon>Panpulmonata</taxon>
        <taxon>Sacoglossa</taxon>
        <taxon>Placobranchoidea</taxon>
        <taxon>Plakobranchidae</taxon>
        <taxon>Elysia</taxon>
    </lineage>
</organism>
<feature type="domain" description="EGF-like" evidence="1">
    <location>
        <begin position="15"/>
        <end position="47"/>
    </location>
</feature>
<feature type="non-terminal residue" evidence="2">
    <location>
        <position position="1"/>
    </location>
</feature>
<feature type="domain" description="EGF-like" evidence="1">
    <location>
        <begin position="182"/>
        <end position="236"/>
    </location>
</feature>
<dbReference type="AlphaFoldDB" id="A0A3S0ZZK2"/>
<dbReference type="Proteomes" id="UP000271974">
    <property type="component" value="Unassembled WGS sequence"/>
</dbReference>